<proteinExistence type="predicted"/>
<dbReference type="AlphaFoldDB" id="A0A167RXV6"/>
<protein>
    <recommendedName>
        <fullName evidence="8">Transcription factor</fullName>
    </recommendedName>
</protein>
<dbReference type="GO" id="GO:0000981">
    <property type="term" value="F:DNA-binding transcription factor activity, RNA polymerase II-specific"/>
    <property type="evidence" value="ECO:0007669"/>
    <property type="project" value="TreeGrafter"/>
</dbReference>
<dbReference type="OrthoDB" id="3429912at2759"/>
<accession>A0A167RXV6</accession>
<dbReference type="PANTHER" id="PTHR31845">
    <property type="entry name" value="FINGER DOMAIN PROTEIN, PUTATIVE-RELATED"/>
    <property type="match status" value="1"/>
</dbReference>
<comment type="caution">
    <text evidence="6">The sequence shown here is derived from an EMBL/GenBank/DDBJ whole genome shotgun (WGS) entry which is preliminary data.</text>
</comment>
<keyword evidence="3" id="KW-0238">DNA-binding</keyword>
<dbReference type="Proteomes" id="UP000076874">
    <property type="component" value="Unassembled WGS sequence"/>
</dbReference>
<keyword evidence="5" id="KW-0539">Nucleus</keyword>
<evidence type="ECO:0008006" key="8">
    <source>
        <dbReference type="Google" id="ProtNLM"/>
    </source>
</evidence>
<gene>
    <name evidence="6" type="ORF">SPI_06246</name>
</gene>
<dbReference type="EMBL" id="AZHD01000011">
    <property type="protein sequence ID" value="OAA59044.1"/>
    <property type="molecule type" value="Genomic_DNA"/>
</dbReference>
<evidence type="ECO:0000256" key="4">
    <source>
        <dbReference type="ARBA" id="ARBA00023163"/>
    </source>
</evidence>
<keyword evidence="4" id="KW-0804">Transcription</keyword>
<dbReference type="GO" id="GO:0000976">
    <property type="term" value="F:transcription cis-regulatory region binding"/>
    <property type="evidence" value="ECO:0007669"/>
    <property type="project" value="TreeGrafter"/>
</dbReference>
<reference evidence="6 7" key="1">
    <citation type="journal article" date="2016" name="Genome Biol. Evol.">
        <title>Divergent and convergent evolution of fungal pathogenicity.</title>
        <authorList>
            <person name="Shang Y."/>
            <person name="Xiao G."/>
            <person name="Zheng P."/>
            <person name="Cen K."/>
            <person name="Zhan S."/>
            <person name="Wang C."/>
        </authorList>
    </citation>
    <scope>NUCLEOTIDE SEQUENCE [LARGE SCALE GENOMIC DNA]</scope>
    <source>
        <strain evidence="6 7">RCEF 264</strain>
    </source>
</reference>
<evidence type="ECO:0000256" key="1">
    <source>
        <dbReference type="ARBA" id="ARBA00004123"/>
    </source>
</evidence>
<organism evidence="6 7">
    <name type="scientific">Niveomyces insectorum RCEF 264</name>
    <dbReference type="NCBI Taxonomy" id="1081102"/>
    <lineage>
        <taxon>Eukaryota</taxon>
        <taxon>Fungi</taxon>
        <taxon>Dikarya</taxon>
        <taxon>Ascomycota</taxon>
        <taxon>Pezizomycotina</taxon>
        <taxon>Sordariomycetes</taxon>
        <taxon>Hypocreomycetidae</taxon>
        <taxon>Hypocreales</taxon>
        <taxon>Cordycipitaceae</taxon>
        <taxon>Niveomyces</taxon>
    </lineage>
</organism>
<dbReference type="STRING" id="1081102.A0A167RXV6"/>
<dbReference type="InterPro" id="IPR051089">
    <property type="entry name" value="prtT"/>
</dbReference>
<dbReference type="GO" id="GO:0005634">
    <property type="term" value="C:nucleus"/>
    <property type="evidence" value="ECO:0007669"/>
    <property type="project" value="UniProtKB-SubCell"/>
</dbReference>
<keyword evidence="7" id="KW-1185">Reference proteome</keyword>
<sequence length="428" mass="48140">MLMPVCWFSKLSGLQKAIYQIESALLNEGPSSQQDRELLNQFLDKIGSEAPTPLVAKSPVETRNQVQLDAMQSARPIQPRQPTRQGQWPSLLAKSGTREAINGAESPLLLIAQAPKELSVEARPAAFGHRLNARSRTSSSNYEIFFGPFQPMLDTQPDLDPIELGLIDMDQAENLFSYFYQNLSEMRWGLDPALHSAAFVHKRSHFLFTSILAVTTLFVPSAGTSSKRLRLHCRKVADVVITKRLRSVEIILAFMVNVPWLTPGTHWADDETWMYLTAASSIALDLSLDKIILHPGTTKAVLEWSQTHQAECVDVQKVMDMDGFSNVDVTSEWGRRLIRRRERAWLTLWGLERGVCLARGRRWSVPVTPLIDFCDKWHVSDIAAPWDDSIAPAMVLRRDLLPSIEKLKASVLGRVADEPLHDSSLKLQ</sequence>
<keyword evidence="2" id="KW-0805">Transcription regulation</keyword>
<comment type="subcellular location">
    <subcellularLocation>
        <location evidence="1">Nucleus</location>
    </subcellularLocation>
</comment>
<dbReference type="PANTHER" id="PTHR31845:SF17">
    <property type="entry name" value="ZN(II)2CYS6 TRANSCRIPTION FACTOR (EUROFUNG)"/>
    <property type="match status" value="1"/>
</dbReference>
<evidence type="ECO:0000313" key="7">
    <source>
        <dbReference type="Proteomes" id="UP000076874"/>
    </source>
</evidence>
<evidence type="ECO:0000313" key="6">
    <source>
        <dbReference type="EMBL" id="OAA59044.1"/>
    </source>
</evidence>
<evidence type="ECO:0000256" key="2">
    <source>
        <dbReference type="ARBA" id="ARBA00023015"/>
    </source>
</evidence>
<evidence type="ECO:0000256" key="3">
    <source>
        <dbReference type="ARBA" id="ARBA00023125"/>
    </source>
</evidence>
<name>A0A167RXV6_9HYPO</name>
<evidence type="ECO:0000256" key="5">
    <source>
        <dbReference type="ARBA" id="ARBA00023242"/>
    </source>
</evidence>